<dbReference type="AlphaFoldDB" id="A0A1H3A3B1"/>
<evidence type="ECO:0000313" key="1">
    <source>
        <dbReference type="EMBL" id="SDX24115.1"/>
    </source>
</evidence>
<name>A0A1H3A3B1_HALVA</name>
<proteinExistence type="predicted"/>
<reference evidence="1 2" key="1">
    <citation type="submission" date="2016-10" db="EMBL/GenBank/DDBJ databases">
        <authorList>
            <person name="de Groot N.N."/>
        </authorList>
    </citation>
    <scope>NUCLEOTIDE SEQUENCE [LARGE SCALE GENOMIC DNA]</scope>
    <source>
        <strain evidence="1 2">DSM 3756</strain>
    </source>
</reference>
<sequence>MGAIWASVLVVYVPDKPRRGASAFQESHEIDGSPPSVVVFLRTIDYFRERFQN</sequence>
<dbReference type="EMBL" id="FNOF01000021">
    <property type="protein sequence ID" value="SDX24115.1"/>
    <property type="molecule type" value="Genomic_DNA"/>
</dbReference>
<dbReference type="STRING" id="28442.SAMN05443574_12116"/>
<gene>
    <name evidence="1" type="ORF">SAMN05443574_12116</name>
</gene>
<organism evidence="1 2">
    <name type="scientific">Haloarcula vallismortis</name>
    <name type="common">Halobacterium vallismortis</name>
    <dbReference type="NCBI Taxonomy" id="28442"/>
    <lineage>
        <taxon>Archaea</taxon>
        <taxon>Methanobacteriati</taxon>
        <taxon>Methanobacteriota</taxon>
        <taxon>Stenosarchaea group</taxon>
        <taxon>Halobacteria</taxon>
        <taxon>Halobacteriales</taxon>
        <taxon>Haloarculaceae</taxon>
        <taxon>Haloarcula</taxon>
    </lineage>
</organism>
<dbReference type="Proteomes" id="UP000182573">
    <property type="component" value="Unassembled WGS sequence"/>
</dbReference>
<accession>A0A1H3A3B1</accession>
<evidence type="ECO:0000313" key="2">
    <source>
        <dbReference type="Proteomes" id="UP000182573"/>
    </source>
</evidence>
<protein>
    <submittedName>
        <fullName evidence="1">Uncharacterized protein</fullName>
    </submittedName>
</protein>